<dbReference type="AlphaFoldDB" id="A0A8J3XVR6"/>
<gene>
    <name evidence="2" type="ORF">Pth03_26490</name>
</gene>
<organism evidence="2 3">
    <name type="scientific">Planotetraspora thailandica</name>
    <dbReference type="NCBI Taxonomy" id="487172"/>
    <lineage>
        <taxon>Bacteria</taxon>
        <taxon>Bacillati</taxon>
        <taxon>Actinomycetota</taxon>
        <taxon>Actinomycetes</taxon>
        <taxon>Streptosporangiales</taxon>
        <taxon>Streptosporangiaceae</taxon>
        <taxon>Planotetraspora</taxon>
    </lineage>
</organism>
<evidence type="ECO:0000256" key="1">
    <source>
        <dbReference type="SAM" id="Phobius"/>
    </source>
</evidence>
<proteinExistence type="predicted"/>
<reference evidence="2" key="1">
    <citation type="submission" date="2021-01" db="EMBL/GenBank/DDBJ databases">
        <title>Whole genome shotgun sequence of Planotetraspora thailandica NBRC 104271.</title>
        <authorList>
            <person name="Komaki H."/>
            <person name="Tamura T."/>
        </authorList>
    </citation>
    <scope>NUCLEOTIDE SEQUENCE</scope>
    <source>
        <strain evidence="2">NBRC 104271</strain>
    </source>
</reference>
<dbReference type="Proteomes" id="UP000605992">
    <property type="component" value="Unassembled WGS sequence"/>
</dbReference>
<keyword evidence="1" id="KW-0812">Transmembrane</keyword>
<feature type="transmembrane region" description="Helical" evidence="1">
    <location>
        <begin position="120"/>
        <end position="139"/>
    </location>
</feature>
<feature type="transmembrane region" description="Helical" evidence="1">
    <location>
        <begin position="54"/>
        <end position="75"/>
    </location>
</feature>
<evidence type="ECO:0008006" key="4">
    <source>
        <dbReference type="Google" id="ProtNLM"/>
    </source>
</evidence>
<dbReference type="EMBL" id="BOOR01000016">
    <property type="protein sequence ID" value="GII54260.1"/>
    <property type="molecule type" value="Genomic_DNA"/>
</dbReference>
<keyword evidence="1" id="KW-0472">Membrane</keyword>
<accession>A0A8J3XVR6</accession>
<comment type="caution">
    <text evidence="2">The sequence shown here is derived from an EMBL/GenBank/DDBJ whole genome shotgun (WGS) entry which is preliminary data.</text>
</comment>
<name>A0A8J3XVR6_9ACTN</name>
<keyword evidence="3" id="KW-1185">Reference proteome</keyword>
<evidence type="ECO:0000313" key="3">
    <source>
        <dbReference type="Proteomes" id="UP000605992"/>
    </source>
</evidence>
<protein>
    <recommendedName>
        <fullName evidence="4">DUF1440 domain-containing protein</fullName>
    </recommendedName>
</protein>
<keyword evidence="1" id="KW-1133">Transmembrane helix</keyword>
<feature type="transmembrane region" description="Helical" evidence="1">
    <location>
        <begin position="82"/>
        <end position="100"/>
    </location>
</feature>
<sequence length="171" mass="18114">MVNGAVGGAIATGVYSAVLMAGKRAGLLDHPPPKKVMRILLPGSRHRPKPGENAFATIAHFAYGSSAGAVLASLFRGQQVPLPIGAAYGLALWYAGFQHWTPRIGALPPVSHDDPRRQALLALGHVVYGVSLALSMNMLSARKGPAARISPAEGYEYQRSKFLTPQPQPAR</sequence>
<evidence type="ECO:0000313" key="2">
    <source>
        <dbReference type="EMBL" id="GII54260.1"/>
    </source>
</evidence>